<gene>
    <name evidence="1" type="ORF">BJX68DRAFT_251722</name>
</gene>
<evidence type="ECO:0000313" key="1">
    <source>
        <dbReference type="EMBL" id="KAL2861959.1"/>
    </source>
</evidence>
<dbReference type="PANTHER" id="PTHR21310">
    <property type="entry name" value="AMINOGLYCOSIDE PHOSPHOTRANSFERASE-RELATED-RELATED"/>
    <property type="match status" value="1"/>
</dbReference>
<dbReference type="GeneID" id="98157602"/>
<comment type="caution">
    <text evidence="1">The sequence shown here is derived from an EMBL/GenBank/DDBJ whole genome shotgun (WGS) entry which is preliminary data.</text>
</comment>
<evidence type="ECO:0000313" key="2">
    <source>
        <dbReference type="Proteomes" id="UP001610444"/>
    </source>
</evidence>
<keyword evidence="2" id="KW-1185">Reference proteome</keyword>
<dbReference type="EMBL" id="JBFXLR010000001">
    <property type="protein sequence ID" value="KAL2861959.1"/>
    <property type="molecule type" value="Genomic_DNA"/>
</dbReference>
<reference evidence="1 2" key="1">
    <citation type="submission" date="2024-07" db="EMBL/GenBank/DDBJ databases">
        <title>Section-level genome sequencing and comparative genomics of Aspergillus sections Usti and Cavernicolus.</title>
        <authorList>
            <consortium name="Lawrence Berkeley National Laboratory"/>
            <person name="Nybo J.L."/>
            <person name="Vesth T.C."/>
            <person name="Theobald S."/>
            <person name="Frisvad J.C."/>
            <person name="Larsen T.O."/>
            <person name="Kjaerboelling I."/>
            <person name="Rothschild-Mancinelli K."/>
            <person name="Lyhne E.K."/>
            <person name="Kogle M.E."/>
            <person name="Barry K."/>
            <person name="Clum A."/>
            <person name="Na H."/>
            <person name="Ledsgaard L."/>
            <person name="Lin J."/>
            <person name="Lipzen A."/>
            <person name="Kuo A."/>
            <person name="Riley R."/>
            <person name="Mondo S."/>
            <person name="LaButti K."/>
            <person name="Haridas S."/>
            <person name="Pangalinan J."/>
            <person name="Salamov A.A."/>
            <person name="Simmons B.A."/>
            <person name="Magnuson J.K."/>
            <person name="Chen J."/>
            <person name="Drula E."/>
            <person name="Henrissat B."/>
            <person name="Wiebenga A."/>
            <person name="Lubbers R.J."/>
            <person name="Gomes A.C."/>
            <person name="Macurrencykelacurrency M.R."/>
            <person name="Stajich J."/>
            <person name="Grigoriev I.V."/>
            <person name="Mortensen U.H."/>
            <person name="De vries R.P."/>
            <person name="Baker S.E."/>
            <person name="Andersen M.R."/>
        </authorList>
    </citation>
    <scope>NUCLEOTIDE SEQUENCE [LARGE SCALE GENOMIC DNA]</scope>
    <source>
        <strain evidence="1 2">CBS 756.74</strain>
    </source>
</reference>
<sequence>MPIIKARCMNYDDVAWAKCDEIFEPWKKKIFERDVLREVGRFVDKHHGGDGGAAVIRFPIPGTSMFPEEKVQRPFIIMEYINHEGDFIDALNIPGRSRDDRPILDPNVSRDRLETVHKFSQIGCIGKADEDDEFDDAWIVKHRPLTFNMNELVQLGGVDPAQLPQKVFETASSYYQALAEMHMIHLASQRHDAIDSVEDCRQKYIARCLFRKITREHKLCDDDSGPFPLFCDDLRPGNVLANENHGMTGVVDWEYTYAAPTGFAHSPPFWLLLELPEFWEGGLNDWTEHYEKVLPTFLKVMKAKEDSAIERGALKECDRLSHHMLKSWQSGDFWLNYAARKSWAFDMIYWAKIDRRFFGDGDLDDRISLLTAEERGAMDSFVANKLKSITSP</sequence>
<name>A0ABR4LCV5_9EURO</name>
<dbReference type="PANTHER" id="PTHR21310:SF37">
    <property type="entry name" value="AMINOGLYCOSIDE PHOSPHOTRANSFERASE DOMAIN-CONTAINING PROTEIN"/>
    <property type="match status" value="1"/>
</dbReference>
<protein>
    <recommendedName>
        <fullName evidence="3">Aminoglycoside phosphotransferase domain-containing protein</fullName>
    </recommendedName>
</protein>
<dbReference type="SUPFAM" id="SSF56112">
    <property type="entry name" value="Protein kinase-like (PK-like)"/>
    <property type="match status" value="1"/>
</dbReference>
<organism evidence="1 2">
    <name type="scientific">Aspergillus pseudodeflectus</name>
    <dbReference type="NCBI Taxonomy" id="176178"/>
    <lineage>
        <taxon>Eukaryota</taxon>
        <taxon>Fungi</taxon>
        <taxon>Dikarya</taxon>
        <taxon>Ascomycota</taxon>
        <taxon>Pezizomycotina</taxon>
        <taxon>Eurotiomycetes</taxon>
        <taxon>Eurotiomycetidae</taxon>
        <taxon>Eurotiales</taxon>
        <taxon>Aspergillaceae</taxon>
        <taxon>Aspergillus</taxon>
        <taxon>Aspergillus subgen. Nidulantes</taxon>
    </lineage>
</organism>
<dbReference type="InterPro" id="IPR051678">
    <property type="entry name" value="AGP_Transferase"/>
</dbReference>
<dbReference type="Proteomes" id="UP001610444">
    <property type="component" value="Unassembled WGS sequence"/>
</dbReference>
<dbReference type="InterPro" id="IPR011009">
    <property type="entry name" value="Kinase-like_dom_sf"/>
</dbReference>
<dbReference type="RefSeq" id="XP_070906049.1">
    <property type="nucleotide sequence ID" value="XM_071042438.1"/>
</dbReference>
<evidence type="ECO:0008006" key="3">
    <source>
        <dbReference type="Google" id="ProtNLM"/>
    </source>
</evidence>
<proteinExistence type="predicted"/>
<accession>A0ABR4LCV5</accession>